<organism evidence="4">
    <name type="scientific">Cacopsylla melanoneura</name>
    <dbReference type="NCBI Taxonomy" id="428564"/>
    <lineage>
        <taxon>Eukaryota</taxon>
        <taxon>Metazoa</taxon>
        <taxon>Ecdysozoa</taxon>
        <taxon>Arthropoda</taxon>
        <taxon>Hexapoda</taxon>
        <taxon>Insecta</taxon>
        <taxon>Pterygota</taxon>
        <taxon>Neoptera</taxon>
        <taxon>Paraneoptera</taxon>
        <taxon>Hemiptera</taxon>
        <taxon>Sternorrhyncha</taxon>
        <taxon>Psylloidea</taxon>
        <taxon>Psyllidae</taxon>
        <taxon>Psyllinae</taxon>
        <taxon>Cacopsylla</taxon>
    </lineage>
</organism>
<dbReference type="InterPro" id="IPR001849">
    <property type="entry name" value="PH_domain"/>
</dbReference>
<dbReference type="SMART" id="SM00222">
    <property type="entry name" value="Sec7"/>
    <property type="match status" value="1"/>
</dbReference>
<dbReference type="CDD" id="cd00171">
    <property type="entry name" value="Sec7"/>
    <property type="match status" value="1"/>
</dbReference>
<name>A0A8D8QNM7_9HEMI</name>
<dbReference type="FunFam" id="1.10.1000.11:FF:000002">
    <property type="entry name" value="Cytohesin 1"/>
    <property type="match status" value="1"/>
</dbReference>
<dbReference type="SMART" id="SM00233">
    <property type="entry name" value="PH"/>
    <property type="match status" value="1"/>
</dbReference>
<dbReference type="SUPFAM" id="SSF50729">
    <property type="entry name" value="PH domain-like"/>
    <property type="match status" value="1"/>
</dbReference>
<dbReference type="InterPro" id="IPR000904">
    <property type="entry name" value="Sec7_dom"/>
</dbReference>
<dbReference type="EMBL" id="HBUF01198385">
    <property type="protein sequence ID" value="CAG6661001.1"/>
    <property type="molecule type" value="Transcribed_RNA"/>
</dbReference>
<feature type="domain" description="PH" evidence="2">
    <location>
        <begin position="303"/>
        <end position="417"/>
    </location>
</feature>
<dbReference type="FunFam" id="2.30.29.30:FF:000309">
    <property type="entry name" value="Uncharacterized protein, isoform B"/>
    <property type="match status" value="1"/>
</dbReference>
<dbReference type="Gene3D" id="1.10.220.20">
    <property type="match status" value="1"/>
</dbReference>
<dbReference type="EMBL" id="HBUF01088018">
    <property type="protein sequence ID" value="CAG6634885.1"/>
    <property type="molecule type" value="Transcribed_RNA"/>
</dbReference>
<evidence type="ECO:0000256" key="1">
    <source>
        <dbReference type="SAM" id="MobiDB-lite"/>
    </source>
</evidence>
<dbReference type="FunFam" id="1.10.220.20:FF:000003">
    <property type="entry name" value="Cytohesin 1"/>
    <property type="match status" value="1"/>
</dbReference>
<accession>A0A8D8QNM7</accession>
<dbReference type="Gene3D" id="1.10.1000.11">
    <property type="entry name" value="Arf Nucleotide-binding Site Opener,domain 2"/>
    <property type="match status" value="1"/>
</dbReference>
<dbReference type="PROSITE" id="PS50003">
    <property type="entry name" value="PH_DOMAIN"/>
    <property type="match status" value="1"/>
</dbReference>
<dbReference type="EMBL" id="HBUF01088019">
    <property type="protein sequence ID" value="CAG6634886.1"/>
    <property type="molecule type" value="Transcribed_RNA"/>
</dbReference>
<dbReference type="EMBL" id="HBUF01565795">
    <property type="protein sequence ID" value="CAG6764452.1"/>
    <property type="molecule type" value="Transcribed_RNA"/>
</dbReference>
<dbReference type="InterPro" id="IPR035999">
    <property type="entry name" value="Sec7_dom_sf"/>
</dbReference>
<dbReference type="SUPFAM" id="SSF48425">
    <property type="entry name" value="Sec7 domain"/>
    <property type="match status" value="1"/>
</dbReference>
<proteinExistence type="predicted"/>
<dbReference type="PANTHER" id="PTHR10663:SF402">
    <property type="entry name" value="MIP16918P"/>
    <property type="match status" value="1"/>
</dbReference>
<dbReference type="EMBL" id="HBUF01565794">
    <property type="protein sequence ID" value="CAG6764451.1"/>
    <property type="molecule type" value="Transcribed_RNA"/>
</dbReference>
<dbReference type="GO" id="GO:0005085">
    <property type="term" value="F:guanyl-nucleotide exchange factor activity"/>
    <property type="evidence" value="ECO:0007669"/>
    <property type="project" value="InterPro"/>
</dbReference>
<dbReference type="PROSITE" id="PS50190">
    <property type="entry name" value="SEC7"/>
    <property type="match status" value="1"/>
</dbReference>
<reference evidence="4" key="1">
    <citation type="submission" date="2021-05" db="EMBL/GenBank/DDBJ databases">
        <authorList>
            <person name="Alioto T."/>
            <person name="Alioto T."/>
            <person name="Gomez Garrido J."/>
        </authorList>
    </citation>
    <scope>NUCLEOTIDE SEQUENCE</scope>
</reference>
<dbReference type="EMBL" id="HBUF01198386">
    <property type="protein sequence ID" value="CAG6661005.1"/>
    <property type="molecule type" value="Transcribed_RNA"/>
</dbReference>
<dbReference type="InterPro" id="IPR011993">
    <property type="entry name" value="PH-like_dom_sf"/>
</dbReference>
<protein>
    <submittedName>
        <fullName evidence="4">Cytohesin-1</fullName>
    </submittedName>
</protein>
<dbReference type="GO" id="GO:0032012">
    <property type="term" value="P:regulation of ARF protein signal transduction"/>
    <property type="evidence" value="ECO:0007669"/>
    <property type="project" value="InterPro"/>
</dbReference>
<feature type="domain" description="SEC7" evidence="3">
    <location>
        <begin position="98"/>
        <end position="285"/>
    </location>
</feature>
<dbReference type="EMBL" id="HBUF01198387">
    <property type="protein sequence ID" value="CAG6661009.1"/>
    <property type="molecule type" value="Transcribed_RNA"/>
</dbReference>
<feature type="region of interest" description="Disordered" evidence="1">
    <location>
        <begin position="1"/>
        <end position="20"/>
    </location>
</feature>
<sequence>MMPEDTPITLDGLSLTPSPQRKKCHCKTTLFSSNWFSSLGRPGKKKRSLTERLYEARSVSQWSLDRVPGTPSSCTSRLQLKDELGEVIAEMDNMDNGDDSKNQTRAKQMSIGRKKFNMDPKKGIEWLIQHNLLEHTEQGVAQFLYKGEGLNKTAIGDYLGERHDFNEKVLRAFVDLHDFTDLILVQALRQFLWSFRLPGEAQKIDRMMECFAQRYCQLNPNIFTNTDTCYVLSFAIIMLNTSLHNPSVKDKPTVEQFISMNRGINNGGDLPRQLLVSLYDSIKTEPFKIPEDDGNDLMHTFFNPDKEGWLWKQGGRYKSWKRRWFILNDNCLYYFEYTTDKEPRGIIPLENIQVREVQDRHKPHCFELFASNSEFIKACKTDSEGKVVEGKHTVYRMSAATVEEKDEWIKCLRASISQNPFYDMLANRKKIARKSSTHHHSKS</sequence>
<evidence type="ECO:0000259" key="3">
    <source>
        <dbReference type="PROSITE" id="PS50190"/>
    </source>
</evidence>
<dbReference type="Pfam" id="PF00169">
    <property type="entry name" value="PH"/>
    <property type="match status" value="1"/>
</dbReference>
<evidence type="ECO:0000259" key="2">
    <source>
        <dbReference type="PROSITE" id="PS50003"/>
    </source>
</evidence>
<evidence type="ECO:0000313" key="4">
    <source>
        <dbReference type="EMBL" id="CAG6634886.1"/>
    </source>
</evidence>
<dbReference type="CDD" id="cd01252">
    <property type="entry name" value="PH_GRP1-like"/>
    <property type="match status" value="1"/>
</dbReference>
<dbReference type="AlphaFoldDB" id="A0A8D8QNM7"/>
<dbReference type="Pfam" id="PF01369">
    <property type="entry name" value="Sec7"/>
    <property type="match status" value="1"/>
</dbReference>
<dbReference type="Gene3D" id="2.30.29.30">
    <property type="entry name" value="Pleckstrin-homology domain (PH domain)/Phosphotyrosine-binding domain (PTB)"/>
    <property type="match status" value="1"/>
</dbReference>
<dbReference type="PANTHER" id="PTHR10663">
    <property type="entry name" value="GUANYL-NUCLEOTIDE EXCHANGE FACTOR"/>
    <property type="match status" value="1"/>
</dbReference>
<dbReference type="InterPro" id="IPR023394">
    <property type="entry name" value="Sec7_C_sf"/>
</dbReference>